<dbReference type="AlphaFoldDB" id="A0A197K852"/>
<feature type="compositionally biased region" description="Gly residues" evidence="1">
    <location>
        <begin position="72"/>
        <end position="88"/>
    </location>
</feature>
<feature type="region of interest" description="Disordered" evidence="1">
    <location>
        <begin position="1"/>
        <end position="88"/>
    </location>
</feature>
<reference evidence="3 4" key="1">
    <citation type="submission" date="2016-05" db="EMBL/GenBank/DDBJ databases">
        <title>Genome sequencing reveals origins of a unique bacterial endosymbiosis in the earliest lineages of terrestrial Fungi.</title>
        <authorList>
            <consortium name="DOE Joint Genome Institute"/>
            <person name="Uehling J."/>
            <person name="Gryganskyi A."/>
            <person name="Hameed K."/>
            <person name="Tschaplinski T."/>
            <person name="Misztal P."/>
            <person name="Wu S."/>
            <person name="Desiro A."/>
            <person name="Vande Pol N."/>
            <person name="Du Z.-Y."/>
            <person name="Zienkiewicz A."/>
            <person name="Zienkiewicz K."/>
            <person name="Morin E."/>
            <person name="Tisserant E."/>
            <person name="Splivallo R."/>
            <person name="Hainaut M."/>
            <person name="Henrissat B."/>
            <person name="Ohm R."/>
            <person name="Kuo A."/>
            <person name="Yan J."/>
            <person name="Lipzen A."/>
            <person name="Nolan M."/>
            <person name="Labutti K."/>
            <person name="Barry K."/>
            <person name="Goldstein A."/>
            <person name="Labbe J."/>
            <person name="Schadt C."/>
            <person name="Tuskan G."/>
            <person name="Grigoriev I."/>
            <person name="Martin F."/>
            <person name="Vilgalys R."/>
            <person name="Bonito G."/>
        </authorList>
    </citation>
    <scope>NUCLEOTIDE SEQUENCE [LARGE SCALE GENOMIC DNA]</scope>
    <source>
        <strain evidence="3 4">AG-77</strain>
    </source>
</reference>
<dbReference type="OrthoDB" id="2445324at2759"/>
<organism evidence="3 4">
    <name type="scientific">Linnemannia elongata AG-77</name>
    <dbReference type="NCBI Taxonomy" id="1314771"/>
    <lineage>
        <taxon>Eukaryota</taxon>
        <taxon>Fungi</taxon>
        <taxon>Fungi incertae sedis</taxon>
        <taxon>Mucoromycota</taxon>
        <taxon>Mortierellomycotina</taxon>
        <taxon>Mortierellomycetes</taxon>
        <taxon>Mortierellales</taxon>
        <taxon>Mortierellaceae</taxon>
        <taxon>Linnemannia</taxon>
    </lineage>
</organism>
<protein>
    <submittedName>
        <fullName evidence="3">Uncharacterized protein</fullName>
    </submittedName>
</protein>
<feature type="compositionally biased region" description="Low complexity" evidence="1">
    <location>
        <begin position="8"/>
        <end position="21"/>
    </location>
</feature>
<feature type="region of interest" description="Disordered" evidence="1">
    <location>
        <begin position="198"/>
        <end position="230"/>
    </location>
</feature>
<keyword evidence="2" id="KW-0472">Membrane</keyword>
<proteinExistence type="predicted"/>
<dbReference type="EMBL" id="KV442020">
    <property type="protein sequence ID" value="OAQ33670.1"/>
    <property type="molecule type" value="Genomic_DNA"/>
</dbReference>
<feature type="compositionally biased region" description="Acidic residues" evidence="1">
    <location>
        <begin position="272"/>
        <end position="283"/>
    </location>
</feature>
<evidence type="ECO:0000256" key="1">
    <source>
        <dbReference type="SAM" id="MobiDB-lite"/>
    </source>
</evidence>
<feature type="compositionally biased region" description="Polar residues" evidence="1">
    <location>
        <begin position="290"/>
        <end position="302"/>
    </location>
</feature>
<name>A0A197K852_9FUNG</name>
<dbReference type="Proteomes" id="UP000078512">
    <property type="component" value="Unassembled WGS sequence"/>
</dbReference>
<keyword evidence="2" id="KW-1133">Transmembrane helix</keyword>
<feature type="compositionally biased region" description="Low complexity" evidence="1">
    <location>
        <begin position="51"/>
        <end position="60"/>
    </location>
</feature>
<feature type="transmembrane region" description="Helical" evidence="2">
    <location>
        <begin position="101"/>
        <end position="124"/>
    </location>
</feature>
<feature type="compositionally biased region" description="Basic and acidic residues" evidence="1">
    <location>
        <begin position="129"/>
        <end position="140"/>
    </location>
</feature>
<evidence type="ECO:0000313" key="4">
    <source>
        <dbReference type="Proteomes" id="UP000078512"/>
    </source>
</evidence>
<keyword evidence="4" id="KW-1185">Reference proteome</keyword>
<evidence type="ECO:0000313" key="3">
    <source>
        <dbReference type="EMBL" id="OAQ33670.1"/>
    </source>
</evidence>
<keyword evidence="2" id="KW-0812">Transmembrane</keyword>
<feature type="region of interest" description="Disordered" evidence="1">
    <location>
        <begin position="246"/>
        <end position="302"/>
    </location>
</feature>
<gene>
    <name evidence="3" type="ORF">K457DRAFT_862022</name>
</gene>
<sequence length="302" mass="31450">MATAQAFTSSSSSTPSNTPSNAEINTIIPGTIFPDDSSLPSFIDSGDDLSYDSPTLSPSSSSPPPHTANKSGGSGSNGGGGGGGGGDHIGQIEVNSTIQTILVVLGFCVGALFLLGVVATYYITHKNRRAEEKKKRREEESGGGSKAGWSSTTLPLSSSSSSSLLLASHPNISAGTGTAAVGRENPAHRIIITRSMTATTANTRVGTGGPNDEKDNCGGSGGLSPIGDGKSDMVTIYIDEMPDDDEIRARHHHCDDDEGDDEAGCREKQELDEKEDKEDEETPSQERNQKPTNAYPSPHNSL</sequence>
<feature type="region of interest" description="Disordered" evidence="1">
    <location>
        <begin position="129"/>
        <end position="154"/>
    </location>
</feature>
<accession>A0A197K852</accession>
<evidence type="ECO:0000256" key="2">
    <source>
        <dbReference type="SAM" id="Phobius"/>
    </source>
</evidence>